<comment type="caution">
    <text evidence="2">The sequence shown here is derived from an EMBL/GenBank/DDBJ whole genome shotgun (WGS) entry which is preliminary data.</text>
</comment>
<evidence type="ECO:0000259" key="1">
    <source>
        <dbReference type="Pfam" id="PF09537"/>
    </source>
</evidence>
<dbReference type="PIRSF" id="PIRSF029477">
    <property type="entry name" value="UCP029477"/>
    <property type="match status" value="1"/>
</dbReference>
<feature type="domain" description="DUF2383" evidence="1">
    <location>
        <begin position="6"/>
        <end position="116"/>
    </location>
</feature>
<dbReference type="RefSeq" id="WP_408154647.1">
    <property type="nucleotide sequence ID" value="NZ_JAQQFM010000001.1"/>
</dbReference>
<gene>
    <name evidence="2" type="ORF">PQR62_03095</name>
</gene>
<accession>A0ABW9A6E7</accession>
<reference evidence="2 3" key="1">
    <citation type="journal article" date="2024" name="Chem. Sci.">
        <title>Discovery of megapolipeptins by genome mining of a Burkholderiales bacteria collection.</title>
        <authorList>
            <person name="Paulo B.S."/>
            <person name="Recchia M.J.J."/>
            <person name="Lee S."/>
            <person name="Fergusson C.H."/>
            <person name="Romanowski S.B."/>
            <person name="Hernandez A."/>
            <person name="Krull N."/>
            <person name="Liu D.Y."/>
            <person name="Cavanagh H."/>
            <person name="Bos A."/>
            <person name="Gray C.A."/>
            <person name="Murphy B.T."/>
            <person name="Linington R.G."/>
            <person name="Eustaquio A.S."/>
        </authorList>
    </citation>
    <scope>NUCLEOTIDE SEQUENCE [LARGE SCALE GENOMIC DNA]</scope>
    <source>
        <strain evidence="2 3">RL21-008-BIB-A</strain>
    </source>
</reference>
<organism evidence="2 3">
    <name type="scientific">Herbaspirillum lusitanum</name>
    <dbReference type="NCBI Taxonomy" id="213312"/>
    <lineage>
        <taxon>Bacteria</taxon>
        <taxon>Pseudomonadati</taxon>
        <taxon>Pseudomonadota</taxon>
        <taxon>Betaproteobacteria</taxon>
        <taxon>Burkholderiales</taxon>
        <taxon>Oxalobacteraceae</taxon>
        <taxon>Herbaspirillum</taxon>
    </lineage>
</organism>
<sequence>MNNDKLISTLNDLIQISKDGEKGFQACAEDAQERYVNYRELFMERAQSCAQTVLDLQDLVQRLGGEPSKHSTIGGTLHRQWINLKSAITGKDDEAILSECERGEEAAVHAYRKALAEDLPNEIRLIIERQYQDVLLNHDKVRALRYRAQERKAA</sequence>
<name>A0ABW9A6E7_9BURK</name>
<evidence type="ECO:0000313" key="2">
    <source>
        <dbReference type="EMBL" id="MFL9923237.1"/>
    </source>
</evidence>
<dbReference type="Gene3D" id="1.20.1260.10">
    <property type="match status" value="1"/>
</dbReference>
<dbReference type="Proteomes" id="UP001629246">
    <property type="component" value="Unassembled WGS sequence"/>
</dbReference>
<dbReference type="Pfam" id="PF09537">
    <property type="entry name" value="DUF2383"/>
    <property type="match status" value="1"/>
</dbReference>
<dbReference type="InterPro" id="IPR019052">
    <property type="entry name" value="DUF2383"/>
</dbReference>
<dbReference type="NCBIfam" id="TIGR02284">
    <property type="entry name" value="PA2169 family four-helix-bundle protein"/>
    <property type="match status" value="1"/>
</dbReference>
<proteinExistence type="predicted"/>
<dbReference type="InterPro" id="IPR016920">
    <property type="entry name" value="UCP029477"/>
</dbReference>
<evidence type="ECO:0000313" key="3">
    <source>
        <dbReference type="Proteomes" id="UP001629246"/>
    </source>
</evidence>
<dbReference type="InterPro" id="IPR011971">
    <property type="entry name" value="CHP02284"/>
</dbReference>
<protein>
    <submittedName>
        <fullName evidence="2">PA2169 family four-helix-bundle protein</fullName>
    </submittedName>
</protein>
<dbReference type="InterPro" id="IPR012347">
    <property type="entry name" value="Ferritin-like"/>
</dbReference>
<dbReference type="EMBL" id="JAQQFM010000001">
    <property type="protein sequence ID" value="MFL9923237.1"/>
    <property type="molecule type" value="Genomic_DNA"/>
</dbReference>
<keyword evidence="3" id="KW-1185">Reference proteome</keyword>